<accession>A0AAD7CHC5</accession>
<comment type="caution">
    <text evidence="2">The sequence shown here is derived from an EMBL/GenBank/DDBJ whole genome shotgun (WGS) entry which is preliminary data.</text>
</comment>
<organism evidence="2 3">
    <name type="scientific">Mycena rosella</name>
    <name type="common">Pink bonnet</name>
    <name type="synonym">Agaricus rosellus</name>
    <dbReference type="NCBI Taxonomy" id="1033263"/>
    <lineage>
        <taxon>Eukaryota</taxon>
        <taxon>Fungi</taxon>
        <taxon>Dikarya</taxon>
        <taxon>Basidiomycota</taxon>
        <taxon>Agaricomycotina</taxon>
        <taxon>Agaricomycetes</taxon>
        <taxon>Agaricomycetidae</taxon>
        <taxon>Agaricales</taxon>
        <taxon>Marasmiineae</taxon>
        <taxon>Mycenaceae</taxon>
        <taxon>Mycena</taxon>
    </lineage>
</organism>
<gene>
    <name evidence="2" type="ORF">B0H17DRAFT_1215685</name>
</gene>
<name>A0AAD7CHC5_MYCRO</name>
<evidence type="ECO:0000256" key="1">
    <source>
        <dbReference type="SAM" id="MobiDB-lite"/>
    </source>
</evidence>
<keyword evidence="3" id="KW-1185">Reference proteome</keyword>
<dbReference type="Proteomes" id="UP001221757">
    <property type="component" value="Unassembled WGS sequence"/>
</dbReference>
<reference evidence="2" key="1">
    <citation type="submission" date="2023-03" db="EMBL/GenBank/DDBJ databases">
        <title>Massive genome expansion in bonnet fungi (Mycena s.s.) driven by repeated elements and novel gene families across ecological guilds.</title>
        <authorList>
            <consortium name="Lawrence Berkeley National Laboratory"/>
            <person name="Harder C.B."/>
            <person name="Miyauchi S."/>
            <person name="Viragh M."/>
            <person name="Kuo A."/>
            <person name="Thoen E."/>
            <person name="Andreopoulos B."/>
            <person name="Lu D."/>
            <person name="Skrede I."/>
            <person name="Drula E."/>
            <person name="Henrissat B."/>
            <person name="Morin E."/>
            <person name="Kohler A."/>
            <person name="Barry K."/>
            <person name="LaButti K."/>
            <person name="Morin E."/>
            <person name="Salamov A."/>
            <person name="Lipzen A."/>
            <person name="Mereny Z."/>
            <person name="Hegedus B."/>
            <person name="Baldrian P."/>
            <person name="Stursova M."/>
            <person name="Weitz H."/>
            <person name="Taylor A."/>
            <person name="Grigoriev I.V."/>
            <person name="Nagy L.G."/>
            <person name="Martin F."/>
            <person name="Kauserud H."/>
        </authorList>
    </citation>
    <scope>NUCLEOTIDE SEQUENCE</scope>
    <source>
        <strain evidence="2">CBHHK067</strain>
    </source>
</reference>
<sequence length="406" mass="45744">MSSNIKIVFPNECCDSETLRVYEKYHRLGADRIQDLSPGLRELRIDDLQAEVINRSVDGATQKLPESVDFDHWRSPFPGSDSDEESDSASSDDSIRACGPTPPPSPDLSRSLALVSTFDETDPAKALAFILGDPTLVLLYQAALGTGLTIRTPDQISGDVLVDTVYGHPWYYVRTAYHQHMIRSLMNLSCLLHCAANDHLAIRGLPPMGLPQMALEQIRVAMRGISLFRCYEMPVGEDLNFVAFQTKEKAIEYVREQIFVYYVYFLLDCFQRASAIPGSVWNVGAGVSMPKDEADARFNPPPHPSIRRLMNNAVLANEMDFKCANFIRRPDDLKHGAERLVIVNDRGQIHANIWPMPQYFCSVFENDAADIFMHLYLSKQGLTMEDLDREIIKQGNGDGLWLEVPW</sequence>
<proteinExistence type="predicted"/>
<protein>
    <submittedName>
        <fullName evidence="2">Uncharacterized protein</fullName>
    </submittedName>
</protein>
<evidence type="ECO:0000313" key="3">
    <source>
        <dbReference type="Proteomes" id="UP001221757"/>
    </source>
</evidence>
<dbReference type="AlphaFoldDB" id="A0AAD7CHC5"/>
<evidence type="ECO:0000313" key="2">
    <source>
        <dbReference type="EMBL" id="KAJ7648424.1"/>
    </source>
</evidence>
<dbReference type="EMBL" id="JARKIE010000382">
    <property type="protein sequence ID" value="KAJ7648424.1"/>
    <property type="molecule type" value="Genomic_DNA"/>
</dbReference>
<feature type="region of interest" description="Disordered" evidence="1">
    <location>
        <begin position="68"/>
        <end position="109"/>
    </location>
</feature>